<evidence type="ECO:0000256" key="1">
    <source>
        <dbReference type="PROSITE-ProRule" id="PRU00464"/>
    </source>
</evidence>
<feature type="domain" description="HIT" evidence="2">
    <location>
        <begin position="1"/>
        <end position="88"/>
    </location>
</feature>
<evidence type="ECO:0000313" key="4">
    <source>
        <dbReference type="Proteomes" id="UP000010422"/>
    </source>
</evidence>
<dbReference type="EMBL" id="CAKM01000214">
    <property type="protein sequence ID" value="CCJ29795.1"/>
    <property type="molecule type" value="Genomic_DNA"/>
</dbReference>
<dbReference type="AlphaFoldDB" id="L0PDT5"/>
<dbReference type="InterPro" id="IPR001310">
    <property type="entry name" value="Histidine_triad_HIT"/>
</dbReference>
<dbReference type="PANTHER" id="PTHR46648:SF1">
    <property type="entry name" value="ADENOSINE 5'-MONOPHOSPHORAMIDASE HNT1"/>
    <property type="match status" value="1"/>
</dbReference>
<dbReference type="GO" id="GO:0009117">
    <property type="term" value="P:nucleotide metabolic process"/>
    <property type="evidence" value="ECO:0007669"/>
    <property type="project" value="TreeGrafter"/>
</dbReference>
<accession>L0PDT5</accession>
<evidence type="ECO:0000259" key="2">
    <source>
        <dbReference type="PROSITE" id="PS51084"/>
    </source>
</evidence>
<protein>
    <recommendedName>
        <fullName evidence="2">HIT domain-containing protein</fullName>
    </recommendedName>
</protein>
<dbReference type="InParanoid" id="L0PDT5"/>
<dbReference type="VEuPathDB" id="FungiDB:PNEJI1_002183"/>
<gene>
    <name evidence="3" type="ORF">PNEJI1_002183</name>
</gene>
<dbReference type="FunCoup" id="L0PDT5">
    <property type="interactions" value="110"/>
</dbReference>
<sequence length="103" mass="11876">MKPKNRKPLLSYICPHSYRLAFLDIQPLSEGHALVIPKEHAEKMHELSDDSLNDLLPLAKRLVNAMDLQDYNILQNNGRLAHQVVNHVKTCNYRYNCAVNILK</sequence>
<dbReference type="GO" id="GO:0003824">
    <property type="term" value="F:catalytic activity"/>
    <property type="evidence" value="ECO:0007669"/>
    <property type="project" value="InterPro"/>
</dbReference>
<dbReference type="InterPro" id="IPR036265">
    <property type="entry name" value="HIT-like_sf"/>
</dbReference>
<dbReference type="InterPro" id="IPR011146">
    <property type="entry name" value="HIT-like"/>
</dbReference>
<dbReference type="PANTHER" id="PTHR46648">
    <property type="entry name" value="HIT FAMILY PROTEIN 1"/>
    <property type="match status" value="1"/>
</dbReference>
<dbReference type="PROSITE" id="PS51084">
    <property type="entry name" value="HIT_2"/>
    <property type="match status" value="1"/>
</dbReference>
<proteinExistence type="predicted"/>
<name>L0PDT5_PNEJI</name>
<dbReference type="Gene3D" id="3.30.428.10">
    <property type="entry name" value="HIT-like"/>
    <property type="match status" value="1"/>
</dbReference>
<comment type="caution">
    <text evidence="3">The sequence shown here is derived from an EMBL/GenBank/DDBJ whole genome shotgun (WGS) entry which is preliminary data.</text>
</comment>
<reference evidence="3 4" key="1">
    <citation type="journal article" date="2012" name="MBio">
        <title>De novo assembly of the Pneumocystis jirovecii genome from a single bronchoalveolar lavage fluid specimen from a patient.</title>
        <authorList>
            <person name="Cisse O.H."/>
            <person name="Pagni M."/>
            <person name="Hauser P.M."/>
        </authorList>
    </citation>
    <scope>NUCLEOTIDE SEQUENCE [LARGE SCALE GENOMIC DNA]</scope>
    <source>
        <strain evidence="3 4">SE8</strain>
    </source>
</reference>
<dbReference type="SUPFAM" id="SSF54197">
    <property type="entry name" value="HIT-like"/>
    <property type="match status" value="1"/>
</dbReference>
<comment type="caution">
    <text evidence="1">Lacks conserved residue(s) required for the propagation of feature annotation.</text>
</comment>
<evidence type="ECO:0000313" key="3">
    <source>
        <dbReference type="EMBL" id="CCJ29795.1"/>
    </source>
</evidence>
<feature type="non-terminal residue" evidence="3">
    <location>
        <position position="103"/>
    </location>
</feature>
<dbReference type="STRING" id="1209962.L0PDT5"/>
<dbReference type="Pfam" id="PF01230">
    <property type="entry name" value="HIT"/>
    <property type="match status" value="1"/>
</dbReference>
<organism evidence="4">
    <name type="scientific">Pneumocystis jirovecii</name>
    <name type="common">Human pneumocystis pneumonia agent</name>
    <dbReference type="NCBI Taxonomy" id="42068"/>
    <lineage>
        <taxon>Eukaryota</taxon>
        <taxon>Fungi</taxon>
        <taxon>Dikarya</taxon>
        <taxon>Ascomycota</taxon>
        <taxon>Taphrinomycotina</taxon>
        <taxon>Pneumocystomycetes</taxon>
        <taxon>Pneumocystaceae</taxon>
        <taxon>Pneumocystis</taxon>
    </lineage>
</organism>
<dbReference type="Proteomes" id="UP000010422">
    <property type="component" value="Unassembled WGS sequence"/>
</dbReference>